<keyword evidence="3" id="KW-1185">Reference proteome</keyword>
<dbReference type="RefSeq" id="WP_010265583.1">
    <property type="nucleotide sequence ID" value="NZ_JAVRET010000023.1"/>
</dbReference>
<name>A0ABU2QZH4_9ACTN</name>
<accession>A0ABU2QZH4</accession>
<evidence type="ECO:0000256" key="1">
    <source>
        <dbReference type="SAM" id="SignalP"/>
    </source>
</evidence>
<feature type="signal peptide" evidence="1">
    <location>
        <begin position="1"/>
        <end position="34"/>
    </location>
</feature>
<dbReference type="EMBL" id="JAVRET010000023">
    <property type="protein sequence ID" value="MDT0409858.1"/>
    <property type="molecule type" value="Genomic_DNA"/>
</dbReference>
<evidence type="ECO:0008006" key="4">
    <source>
        <dbReference type="Google" id="ProtNLM"/>
    </source>
</evidence>
<feature type="chain" id="PRO_5045763904" description="SH3 domain-containing protein" evidence="1">
    <location>
        <begin position="35"/>
        <end position="121"/>
    </location>
</feature>
<evidence type="ECO:0000313" key="2">
    <source>
        <dbReference type="EMBL" id="MDT0409858.1"/>
    </source>
</evidence>
<dbReference type="Proteomes" id="UP001183610">
    <property type="component" value="Unassembled WGS sequence"/>
</dbReference>
<reference evidence="3" key="1">
    <citation type="submission" date="2023-07" db="EMBL/GenBank/DDBJ databases">
        <title>30 novel species of actinomycetes from the DSMZ collection.</title>
        <authorList>
            <person name="Nouioui I."/>
        </authorList>
    </citation>
    <scope>NUCLEOTIDE SEQUENCE [LARGE SCALE GENOMIC DNA]</scope>
    <source>
        <strain evidence="3">DSM 41979</strain>
    </source>
</reference>
<keyword evidence="1" id="KW-0732">Signal</keyword>
<comment type="caution">
    <text evidence="2">The sequence shown here is derived from an EMBL/GenBank/DDBJ whole genome shotgun (WGS) entry which is preliminary data.</text>
</comment>
<protein>
    <recommendedName>
        <fullName evidence="4">SH3 domain-containing protein</fullName>
    </recommendedName>
</protein>
<gene>
    <name evidence="2" type="ORF">RM698_12455</name>
</gene>
<organism evidence="2 3">
    <name type="scientific">Streptomyces evansiae</name>
    <dbReference type="NCBI Taxonomy" id="3075535"/>
    <lineage>
        <taxon>Bacteria</taxon>
        <taxon>Bacillati</taxon>
        <taxon>Actinomycetota</taxon>
        <taxon>Actinomycetes</taxon>
        <taxon>Kitasatosporales</taxon>
        <taxon>Streptomycetaceae</taxon>
        <taxon>Streptomyces</taxon>
    </lineage>
</organism>
<evidence type="ECO:0000313" key="3">
    <source>
        <dbReference type="Proteomes" id="UP001183610"/>
    </source>
</evidence>
<sequence length="121" mass="12751">MRIHPLASRATISAALGLAAVTGGLALSTGTAAAYDSDTTKISCSAVKVHKSASKSSTAVGVAYKGDKMVYNQWAYKKSEKTWYTRGKITRRSDGAKISGYVLYQCANPYGTNGAPTPKKP</sequence>
<proteinExistence type="predicted"/>